<evidence type="ECO:0000259" key="5">
    <source>
        <dbReference type="Pfam" id="PF25137"/>
    </source>
</evidence>
<protein>
    <submittedName>
        <fullName evidence="6">Alcohol dehydrogenase</fullName>
    </submittedName>
</protein>
<reference evidence="7" key="1">
    <citation type="journal article" date="2017" name="Appl. Environ. Microbiol.">
        <title>Genomic analysis of Calderihabitans maritimus KKC1, a thermophilic hydrogenogenic carboxydotrophic bacterium isolated from marine sediment.</title>
        <authorList>
            <person name="Omae K."/>
            <person name="Yoneda Y."/>
            <person name="Fukuyama Y."/>
            <person name="Yoshida T."/>
            <person name="Sako Y."/>
        </authorList>
    </citation>
    <scope>NUCLEOTIDE SEQUENCE [LARGE SCALE GENOMIC DNA]</scope>
    <source>
        <strain evidence="7">KKC1</strain>
    </source>
</reference>
<dbReference type="Gene3D" id="1.20.1090.10">
    <property type="entry name" value="Dehydroquinate synthase-like - alpha domain"/>
    <property type="match status" value="1"/>
</dbReference>
<feature type="domain" description="Fe-containing alcohol dehydrogenase-like C-terminal" evidence="5">
    <location>
        <begin position="191"/>
        <end position="384"/>
    </location>
</feature>
<dbReference type="PANTHER" id="PTHR11496">
    <property type="entry name" value="ALCOHOL DEHYDROGENASE"/>
    <property type="match status" value="1"/>
</dbReference>
<evidence type="ECO:0000256" key="2">
    <source>
        <dbReference type="ARBA" id="ARBA00023002"/>
    </source>
</evidence>
<accession>A0A1Z5HW99</accession>
<dbReference type="CDD" id="cd08551">
    <property type="entry name" value="Fe-ADH"/>
    <property type="match status" value="1"/>
</dbReference>
<dbReference type="PROSITE" id="PS00913">
    <property type="entry name" value="ADH_IRON_1"/>
    <property type="match status" value="1"/>
</dbReference>
<dbReference type="FunFam" id="1.20.1090.10:FF:000001">
    <property type="entry name" value="Aldehyde-alcohol dehydrogenase"/>
    <property type="match status" value="1"/>
</dbReference>
<comment type="caution">
    <text evidence="6">The sequence shown here is derived from an EMBL/GenBank/DDBJ whole genome shotgun (WGS) entry which is preliminary data.</text>
</comment>
<dbReference type="RefSeq" id="WP_192868226.1">
    <property type="nucleotide sequence ID" value="NZ_BDGJ01000161.1"/>
</dbReference>
<dbReference type="EMBL" id="BDGJ01000161">
    <property type="protein sequence ID" value="GAW93550.1"/>
    <property type="molecule type" value="Genomic_DNA"/>
</dbReference>
<evidence type="ECO:0000256" key="3">
    <source>
        <dbReference type="ARBA" id="ARBA00023027"/>
    </source>
</evidence>
<proteinExistence type="inferred from homology"/>
<dbReference type="GO" id="GO:0004022">
    <property type="term" value="F:alcohol dehydrogenase (NAD+) activity"/>
    <property type="evidence" value="ECO:0007669"/>
    <property type="project" value="TreeGrafter"/>
</dbReference>
<dbReference type="InterPro" id="IPR039697">
    <property type="entry name" value="Alcohol_dehydrogenase_Fe"/>
</dbReference>
<dbReference type="PANTHER" id="PTHR11496:SF102">
    <property type="entry name" value="ALCOHOL DEHYDROGENASE 4"/>
    <property type="match status" value="1"/>
</dbReference>
<keyword evidence="3" id="KW-0520">NAD</keyword>
<dbReference type="AlphaFoldDB" id="A0A1Z5HW99"/>
<comment type="similarity">
    <text evidence="1">Belongs to the iron-containing alcohol dehydrogenase family.</text>
</comment>
<keyword evidence="2" id="KW-0560">Oxidoreductase</keyword>
<evidence type="ECO:0000259" key="4">
    <source>
        <dbReference type="Pfam" id="PF00465"/>
    </source>
</evidence>
<evidence type="ECO:0000313" key="6">
    <source>
        <dbReference type="EMBL" id="GAW93550.1"/>
    </source>
</evidence>
<dbReference type="Proteomes" id="UP000197032">
    <property type="component" value="Unassembled WGS sequence"/>
</dbReference>
<dbReference type="InterPro" id="IPR018211">
    <property type="entry name" value="ADH_Fe_CS"/>
</dbReference>
<evidence type="ECO:0000313" key="7">
    <source>
        <dbReference type="Proteomes" id="UP000197032"/>
    </source>
</evidence>
<dbReference type="Pfam" id="PF00465">
    <property type="entry name" value="Fe-ADH"/>
    <property type="match status" value="1"/>
</dbReference>
<dbReference type="InterPro" id="IPR001670">
    <property type="entry name" value="ADH_Fe/GldA"/>
</dbReference>
<dbReference type="Pfam" id="PF25137">
    <property type="entry name" value="ADH_Fe_C"/>
    <property type="match status" value="1"/>
</dbReference>
<gene>
    <name evidence="6" type="ORF">KKC1_26810</name>
</gene>
<evidence type="ECO:0000256" key="1">
    <source>
        <dbReference type="ARBA" id="ARBA00007358"/>
    </source>
</evidence>
<feature type="domain" description="Alcohol dehydrogenase iron-type/glycerol dehydrogenase GldA" evidence="4">
    <location>
        <begin position="10"/>
        <end position="179"/>
    </location>
</feature>
<dbReference type="InterPro" id="IPR056798">
    <property type="entry name" value="ADH_Fe_C"/>
</dbReference>
<sequence>MNSLARFLIPTEILYGPGASDNLGERVRQLGSTALVVTDRGVVRAGVVEKIEKSLVASGVKIKRFEGVKPNPDIEIVDRAFQIARTQDTEVLIGIGGGSSIDVAKAVGLLLANGGASISEYVAGKSIRNPNPPLIAVPTTCGTGSEVTTSTVVLDPVRKHKVSLRQGTFLCPTLAVIDPHLLTTLPSQVVASTGMDALTHAIESYLSLAASPITEGCALYAIELIGRYLRPATSNPSNLKAIGSMAIASTIAGMSFGQASTTLVHGMAHALGGYVDLPHGLATAVLLPHVMEFNLPADPEKFARVAQALGQHVEGLTTIEAARLSVKAVRELMSDVGISETLETVEVKREDIILMSKAAAAEKRLANNPRRVNEEDILKIFEQVFCHESN</sequence>
<dbReference type="Gene3D" id="3.40.50.1970">
    <property type="match status" value="1"/>
</dbReference>
<name>A0A1Z5HW99_9FIRM</name>
<organism evidence="6 7">
    <name type="scientific">Calderihabitans maritimus</name>
    <dbReference type="NCBI Taxonomy" id="1246530"/>
    <lineage>
        <taxon>Bacteria</taxon>
        <taxon>Bacillati</taxon>
        <taxon>Bacillota</taxon>
        <taxon>Clostridia</taxon>
        <taxon>Neomoorellales</taxon>
        <taxon>Calderihabitantaceae</taxon>
        <taxon>Calderihabitans</taxon>
    </lineage>
</organism>
<keyword evidence="7" id="KW-1185">Reference proteome</keyword>
<dbReference type="FunFam" id="3.40.50.1970:FF:000003">
    <property type="entry name" value="Alcohol dehydrogenase, iron-containing"/>
    <property type="match status" value="1"/>
</dbReference>
<dbReference type="SUPFAM" id="SSF56796">
    <property type="entry name" value="Dehydroquinate synthase-like"/>
    <property type="match status" value="1"/>
</dbReference>
<dbReference type="GO" id="GO:0046872">
    <property type="term" value="F:metal ion binding"/>
    <property type="evidence" value="ECO:0007669"/>
    <property type="project" value="InterPro"/>
</dbReference>